<comment type="caution">
    <text evidence="18">The sequence shown here is derived from an EMBL/GenBank/DDBJ whole genome shotgun (WGS) entry which is preliminary data.</text>
</comment>
<dbReference type="InterPro" id="IPR050862">
    <property type="entry name" value="RdRp_reductase_class-2"/>
</dbReference>
<dbReference type="InterPro" id="IPR013678">
    <property type="entry name" value="RNR_2_N"/>
</dbReference>
<feature type="region of interest" description="Disordered" evidence="14">
    <location>
        <begin position="1"/>
        <end position="21"/>
    </location>
</feature>
<comment type="function">
    <text evidence="11 13">Catalyzes the reduction of ribonucleotides to deoxyribonucleotides. May function to provide a pool of deoxyribonucleotide precursors for DNA repair during oxygen limitation and/or for immediate growth after restoration of oxygen.</text>
</comment>
<reference evidence="18" key="1">
    <citation type="submission" date="2022-01" db="EMBL/GenBank/DDBJ databases">
        <title>Draft Genome Sequences of Seven Type Strains of the Genus Streptomyces.</title>
        <authorList>
            <person name="Aziz S."/>
            <person name="Coretto E."/>
            <person name="Chronakova A."/>
            <person name="Sproer C."/>
            <person name="Huber K."/>
            <person name="Nouioui I."/>
            <person name="Gross H."/>
        </authorList>
    </citation>
    <scope>NUCLEOTIDE SEQUENCE</scope>
    <source>
        <strain evidence="18">DSM 103493</strain>
    </source>
</reference>
<comment type="cofactor">
    <cofactor evidence="1 13">
        <name>adenosylcob(III)alamin</name>
        <dbReference type="ChEBI" id="CHEBI:18408"/>
    </cofactor>
</comment>
<evidence type="ECO:0000256" key="9">
    <source>
        <dbReference type="ARBA" id="ARBA00023157"/>
    </source>
</evidence>
<dbReference type="NCBIfam" id="TIGR02504">
    <property type="entry name" value="NrdJ_Z"/>
    <property type="match status" value="1"/>
</dbReference>
<dbReference type="InterPro" id="IPR000788">
    <property type="entry name" value="RNR_lg_C"/>
</dbReference>
<keyword evidence="6 13" id="KW-0237">DNA synthesis</keyword>
<evidence type="ECO:0000256" key="6">
    <source>
        <dbReference type="ARBA" id="ARBA00022634"/>
    </source>
</evidence>
<dbReference type="Proteomes" id="UP001139384">
    <property type="component" value="Unassembled WGS sequence"/>
</dbReference>
<keyword evidence="19" id="KW-1185">Reference proteome</keyword>
<dbReference type="GO" id="GO:0071897">
    <property type="term" value="P:DNA biosynthetic process"/>
    <property type="evidence" value="ECO:0007669"/>
    <property type="project" value="UniProtKB-KW"/>
</dbReference>
<evidence type="ECO:0000313" key="18">
    <source>
        <dbReference type="EMBL" id="MCF1594772.1"/>
    </source>
</evidence>
<evidence type="ECO:0000256" key="14">
    <source>
        <dbReference type="SAM" id="MobiDB-lite"/>
    </source>
</evidence>
<dbReference type="EC" id="1.17.4.1" evidence="3 13"/>
<sequence length="964" mass="105157">MTETASGPARSSRAKGTKATKGLRIERIHTTPGVHPYDEVAWERRDVVMTNWRDGSVNFEQRGVEFPDFWSVNAVNIVTSKYFRGAVGTPQREVSLKQLIDRIVKTYRKAGEDYKYFASPADAEIFEHELAYALLHQIFSFNSPVWFNVGTPQPQQVSACFILAVDDSMESILDWYKEEGMIFKGGSGAGLNLSRIRSSKELLSSGGNASGPVSFMRGADASAGTIKSGGATRRAAKMVILDVDHPDIEDFIETKVKEEEKIRALRDAGFDMDLGGDDITSVQYQNANNSVRVNDEFMKAVETGGKFGLRARMTGEVIEEVDAKALFRKMAEAAWACADPGIQYDDTINHWHTCPESGRINGSNPCSEYMHLDNTSCNLASLNLMKFLKDDGLGNQSFDVERFAKVVELVITAMDISICFADFPTQKIGENTRAFRQLGIGYANLGALLMATGHAYDSDGGRALAGAITSLMTGTSYKRSAELAAVVGAYDGYARNAQPHLRVMKQHADANTVAVRMDDLDTPIWAAATEAWQDVLRLGEKNGFRNSQASVIAPTGTIGLAMSCDTTGLEPDLALVKFKKLVGGGSMQIVNGTVPQALRRLGYQEEQIEAIVAHIAEHGNVVDAPGLKHEHYEVFDCAMGERSISAMGHVRMMAAIQPWISGALSKTVNMPESATVEEVEEIYFEAWKLGVKALAIYRDNCKVGQPLSAKTKEKEKAEITEKAEATIRETVEKVVEYRPVRKRLPKGRPGITTSFTVGGAEGYMTANSYPDDGLGEVFLKMSKQGSTLAGMMDAFSIAVSVGLQYGVPLETYVSKFTNMRFEPAGMTDDPDVRMAQSIVDYIFRRLALDFLPFETRSALGIHSAEERQRHLETGSYEPNEDEVDVEGLAQSAPRAQELKAVATPKAEASAAKPAPQQAHTSAELVEMQLGIQADAPLCFSCGTKMQRAGSCYICEGCGSTSGCS</sequence>
<dbReference type="GO" id="GO:0004748">
    <property type="term" value="F:ribonucleoside-diphosphate reductase activity, thioredoxin disulfide as acceptor"/>
    <property type="evidence" value="ECO:0007669"/>
    <property type="project" value="UniProtKB-EC"/>
</dbReference>
<evidence type="ECO:0000259" key="17">
    <source>
        <dbReference type="Pfam" id="PF12637"/>
    </source>
</evidence>
<dbReference type="Pfam" id="PF12637">
    <property type="entry name" value="TSCPD"/>
    <property type="match status" value="1"/>
</dbReference>
<keyword evidence="7 13" id="KW-0547">Nucleotide-binding</keyword>
<dbReference type="GO" id="GO:0000166">
    <property type="term" value="F:nucleotide binding"/>
    <property type="evidence" value="ECO:0007669"/>
    <property type="project" value="UniProtKB-KW"/>
</dbReference>
<dbReference type="Pfam" id="PF02867">
    <property type="entry name" value="Ribonuc_red_lgC"/>
    <property type="match status" value="1"/>
</dbReference>
<evidence type="ECO:0000256" key="8">
    <source>
        <dbReference type="ARBA" id="ARBA00023002"/>
    </source>
</evidence>
<name>A0A9X1PWM9_STRM4</name>
<dbReference type="GO" id="GO:0031419">
    <property type="term" value="F:cobalamin binding"/>
    <property type="evidence" value="ECO:0007669"/>
    <property type="project" value="UniProtKB-KW"/>
</dbReference>
<evidence type="ECO:0000256" key="7">
    <source>
        <dbReference type="ARBA" id="ARBA00022741"/>
    </source>
</evidence>
<evidence type="ECO:0000256" key="1">
    <source>
        <dbReference type="ARBA" id="ARBA00001922"/>
    </source>
</evidence>
<dbReference type="Pfam" id="PF08471">
    <property type="entry name" value="Ribonuc_red_2_N"/>
    <property type="match status" value="1"/>
</dbReference>
<dbReference type="InterPro" id="IPR013344">
    <property type="entry name" value="RNR_NrdJ/NrdZ"/>
</dbReference>
<dbReference type="InterPro" id="IPR024434">
    <property type="entry name" value="TSCPD_dom"/>
</dbReference>
<evidence type="ECO:0000259" key="16">
    <source>
        <dbReference type="Pfam" id="PF08471"/>
    </source>
</evidence>
<feature type="domain" description="Ribonucleotide reductase large subunit C-terminal" evidence="15">
    <location>
        <begin position="158"/>
        <end position="697"/>
    </location>
</feature>
<keyword evidence="8 13" id="KW-0560">Oxidoreductase</keyword>
<dbReference type="SUPFAM" id="SSF51998">
    <property type="entry name" value="PFL-like glycyl radical enzymes"/>
    <property type="match status" value="1"/>
</dbReference>
<dbReference type="Gene3D" id="3.20.70.20">
    <property type="match status" value="1"/>
</dbReference>
<proteinExistence type="inferred from homology"/>
<evidence type="ECO:0000256" key="5">
    <source>
        <dbReference type="ARBA" id="ARBA00022628"/>
    </source>
</evidence>
<evidence type="ECO:0000256" key="4">
    <source>
        <dbReference type="ARBA" id="ARBA00014409"/>
    </source>
</evidence>
<keyword evidence="10 13" id="KW-0170">Cobalt</keyword>
<dbReference type="AlphaFoldDB" id="A0A9X1PWM9"/>
<evidence type="ECO:0000313" key="19">
    <source>
        <dbReference type="Proteomes" id="UP001139384"/>
    </source>
</evidence>
<gene>
    <name evidence="18" type="ORF">L0P92_14495</name>
</gene>
<dbReference type="PANTHER" id="PTHR43371">
    <property type="entry name" value="VITAMIN B12-DEPENDENT RIBONUCLEOTIDE REDUCTASE"/>
    <property type="match status" value="1"/>
</dbReference>
<evidence type="ECO:0000256" key="13">
    <source>
        <dbReference type="RuleBase" id="RU364064"/>
    </source>
</evidence>
<evidence type="ECO:0000256" key="11">
    <source>
        <dbReference type="ARBA" id="ARBA00025437"/>
    </source>
</evidence>
<evidence type="ECO:0000256" key="10">
    <source>
        <dbReference type="ARBA" id="ARBA00023285"/>
    </source>
</evidence>
<comment type="catalytic activity">
    <reaction evidence="12 13">
        <text>a 2'-deoxyribonucleoside 5'-diphosphate + [thioredoxin]-disulfide + H2O = a ribonucleoside 5'-diphosphate + [thioredoxin]-dithiol</text>
        <dbReference type="Rhea" id="RHEA:23252"/>
        <dbReference type="Rhea" id="RHEA-COMP:10698"/>
        <dbReference type="Rhea" id="RHEA-COMP:10700"/>
        <dbReference type="ChEBI" id="CHEBI:15377"/>
        <dbReference type="ChEBI" id="CHEBI:29950"/>
        <dbReference type="ChEBI" id="CHEBI:50058"/>
        <dbReference type="ChEBI" id="CHEBI:57930"/>
        <dbReference type="ChEBI" id="CHEBI:73316"/>
        <dbReference type="EC" id="1.17.4.1"/>
    </reaction>
</comment>
<accession>A0A9X1PWM9</accession>
<dbReference type="RefSeq" id="WP_234763062.1">
    <property type="nucleotide sequence ID" value="NZ_JAKEIP010000045.1"/>
</dbReference>
<dbReference type="PANTHER" id="PTHR43371:SF1">
    <property type="entry name" value="RIBONUCLEOSIDE-DIPHOSPHATE REDUCTASE"/>
    <property type="match status" value="1"/>
</dbReference>
<organism evidence="18 19">
    <name type="scientific">Streptomyces muensis</name>
    <dbReference type="NCBI Taxonomy" id="1077944"/>
    <lineage>
        <taxon>Bacteria</taxon>
        <taxon>Bacillati</taxon>
        <taxon>Actinomycetota</taxon>
        <taxon>Actinomycetes</taxon>
        <taxon>Kitasatosporales</taxon>
        <taxon>Streptomycetaceae</taxon>
        <taxon>Streptomyces</taxon>
    </lineage>
</organism>
<feature type="domain" description="TSCPD" evidence="17">
    <location>
        <begin position="748"/>
        <end position="848"/>
    </location>
</feature>
<evidence type="ECO:0000256" key="2">
    <source>
        <dbReference type="ARBA" id="ARBA00007405"/>
    </source>
</evidence>
<dbReference type="FunFam" id="3.20.70.20:FF:000007">
    <property type="entry name" value="Vitamin B12-dependent ribonucleotide reductase"/>
    <property type="match status" value="1"/>
</dbReference>
<evidence type="ECO:0000256" key="12">
    <source>
        <dbReference type="ARBA" id="ARBA00047754"/>
    </source>
</evidence>
<dbReference type="NCBIfam" id="NF005122">
    <property type="entry name" value="PRK06556.1"/>
    <property type="match status" value="1"/>
</dbReference>
<comment type="similarity">
    <text evidence="2 13">Belongs to the ribonucleoside diphosphate reductase class-2 family.</text>
</comment>
<keyword evidence="9" id="KW-1015">Disulfide bond</keyword>
<dbReference type="EMBL" id="JAKEIP010000045">
    <property type="protein sequence ID" value="MCF1594772.1"/>
    <property type="molecule type" value="Genomic_DNA"/>
</dbReference>
<evidence type="ECO:0000256" key="3">
    <source>
        <dbReference type="ARBA" id="ARBA00012274"/>
    </source>
</evidence>
<dbReference type="CDD" id="cd02888">
    <property type="entry name" value="RNR_II_dimer"/>
    <property type="match status" value="1"/>
</dbReference>
<dbReference type="GO" id="GO:0050897">
    <property type="term" value="F:cobalt ion binding"/>
    <property type="evidence" value="ECO:0007669"/>
    <property type="project" value="InterPro"/>
</dbReference>
<dbReference type="PRINTS" id="PR01183">
    <property type="entry name" value="RIBORDTASEM1"/>
</dbReference>
<protein>
    <recommendedName>
        <fullName evidence="4 13">Vitamin B12-dependent ribonucleotide reductase</fullName>
        <ecNumber evidence="3 13">1.17.4.1</ecNumber>
    </recommendedName>
</protein>
<feature type="domain" description="Ribonucleotide reductase class II vitamin B12-dependent N-terminal" evidence="16">
    <location>
        <begin position="47"/>
        <end position="137"/>
    </location>
</feature>
<keyword evidence="5 13" id="KW-0846">Cobalamin</keyword>
<evidence type="ECO:0000259" key="15">
    <source>
        <dbReference type="Pfam" id="PF02867"/>
    </source>
</evidence>